<dbReference type="GO" id="GO:0003723">
    <property type="term" value="F:RNA binding"/>
    <property type="evidence" value="ECO:0007669"/>
    <property type="project" value="InterPro"/>
</dbReference>
<proteinExistence type="predicted"/>
<dbReference type="SUPFAM" id="SSF48452">
    <property type="entry name" value="TPR-like"/>
    <property type="match status" value="1"/>
</dbReference>
<feature type="repeat" description="PPR" evidence="2">
    <location>
        <begin position="231"/>
        <end position="265"/>
    </location>
</feature>
<feature type="repeat" description="PPR" evidence="2">
    <location>
        <begin position="403"/>
        <end position="433"/>
    </location>
</feature>
<dbReference type="InterPro" id="IPR011990">
    <property type="entry name" value="TPR-like_helical_dom_sf"/>
</dbReference>
<dbReference type="OMA" id="IMMSNIY"/>
<dbReference type="InterPro" id="IPR046960">
    <property type="entry name" value="PPR_At4g14850-like_plant"/>
</dbReference>
<evidence type="ECO:0000313" key="4">
    <source>
        <dbReference type="EMBL" id="RZC45025.1"/>
    </source>
</evidence>
<feature type="repeat" description="PPR" evidence="2">
    <location>
        <begin position="332"/>
        <end position="366"/>
    </location>
</feature>
<dbReference type="EMBL" id="CM010715">
    <property type="protein sequence ID" value="RZC45025.1"/>
    <property type="molecule type" value="Genomic_DNA"/>
</dbReference>
<dbReference type="Gene3D" id="1.25.40.10">
    <property type="entry name" value="Tetratricopeptide repeat domain"/>
    <property type="match status" value="3"/>
</dbReference>
<dbReference type="OrthoDB" id="185373at2759"/>
<dbReference type="PANTHER" id="PTHR47926">
    <property type="entry name" value="PENTATRICOPEPTIDE REPEAT-CONTAINING PROTEIN"/>
    <property type="match status" value="1"/>
</dbReference>
<evidence type="ECO:0000259" key="3">
    <source>
        <dbReference type="Pfam" id="PF14432"/>
    </source>
</evidence>
<dbReference type="InterPro" id="IPR002885">
    <property type="entry name" value="PPR_rpt"/>
</dbReference>
<gene>
    <name evidence="4" type="ORF">C5167_037971</name>
</gene>
<dbReference type="Proteomes" id="UP000316621">
    <property type="component" value="Chromosome 1"/>
</dbReference>
<dbReference type="PROSITE" id="PS51375">
    <property type="entry name" value="PPR"/>
    <property type="match status" value="4"/>
</dbReference>
<dbReference type="Pfam" id="PF20430">
    <property type="entry name" value="Eplus_motif"/>
    <property type="match status" value="1"/>
</dbReference>
<feature type="domain" description="DYW" evidence="3">
    <location>
        <begin position="547"/>
        <end position="639"/>
    </location>
</feature>
<reference evidence="4 5" key="1">
    <citation type="journal article" date="2018" name="Science">
        <title>The opium poppy genome and morphinan production.</title>
        <authorList>
            <person name="Guo L."/>
            <person name="Winzer T."/>
            <person name="Yang X."/>
            <person name="Li Y."/>
            <person name="Ning Z."/>
            <person name="He Z."/>
            <person name="Teodor R."/>
            <person name="Lu Y."/>
            <person name="Bowser T.A."/>
            <person name="Graham I.A."/>
            <person name="Ye K."/>
        </authorList>
    </citation>
    <scope>NUCLEOTIDE SEQUENCE [LARGE SCALE GENOMIC DNA]</scope>
    <source>
        <strain evidence="5">cv. HN1</strain>
        <tissue evidence="4">Leaves</tissue>
    </source>
</reference>
<dbReference type="Pfam" id="PF14432">
    <property type="entry name" value="DYW_deaminase"/>
    <property type="match status" value="1"/>
</dbReference>
<dbReference type="InterPro" id="IPR032867">
    <property type="entry name" value="DYW_dom"/>
</dbReference>
<organism evidence="4 5">
    <name type="scientific">Papaver somniferum</name>
    <name type="common">Opium poppy</name>
    <dbReference type="NCBI Taxonomy" id="3469"/>
    <lineage>
        <taxon>Eukaryota</taxon>
        <taxon>Viridiplantae</taxon>
        <taxon>Streptophyta</taxon>
        <taxon>Embryophyta</taxon>
        <taxon>Tracheophyta</taxon>
        <taxon>Spermatophyta</taxon>
        <taxon>Magnoliopsida</taxon>
        <taxon>Ranunculales</taxon>
        <taxon>Papaveraceae</taxon>
        <taxon>Papaveroideae</taxon>
        <taxon>Papaver</taxon>
    </lineage>
</organism>
<dbReference type="FunFam" id="1.25.40.10:FF:000407">
    <property type="entry name" value="Putative pentatricopeptide repeat-containing protein"/>
    <property type="match status" value="1"/>
</dbReference>
<evidence type="ECO:0000313" key="5">
    <source>
        <dbReference type="Proteomes" id="UP000316621"/>
    </source>
</evidence>
<dbReference type="AlphaFoldDB" id="A0A4Y7IC83"/>
<protein>
    <recommendedName>
        <fullName evidence="3">DYW domain-containing protein</fullName>
    </recommendedName>
</protein>
<dbReference type="FunFam" id="1.25.40.10:FF:000475">
    <property type="entry name" value="Pentatricopeptide repeat-containing protein At5g40410, mitochondrial"/>
    <property type="match status" value="1"/>
</dbReference>
<name>A0A4Y7IC83_PAPSO</name>
<dbReference type="GO" id="GO:0008270">
    <property type="term" value="F:zinc ion binding"/>
    <property type="evidence" value="ECO:0007669"/>
    <property type="project" value="InterPro"/>
</dbReference>
<dbReference type="Pfam" id="PF12854">
    <property type="entry name" value="PPR_1"/>
    <property type="match status" value="1"/>
</dbReference>
<feature type="repeat" description="PPR" evidence="2">
    <location>
        <begin position="129"/>
        <end position="164"/>
    </location>
</feature>
<dbReference type="Pfam" id="PF13041">
    <property type="entry name" value="PPR_2"/>
    <property type="match status" value="3"/>
</dbReference>
<dbReference type="Gramene" id="RZC45025">
    <property type="protein sequence ID" value="RZC45025"/>
    <property type="gene ID" value="C5167_037971"/>
</dbReference>
<accession>A0A4Y7IC83</accession>
<dbReference type="FunFam" id="1.25.40.10:FF:000351">
    <property type="entry name" value="Pentatricopeptide repeat-containing protein"/>
    <property type="match status" value="1"/>
</dbReference>
<dbReference type="PANTHER" id="PTHR47926:SF533">
    <property type="entry name" value="DYW DOMAIN-CONTAINING PROTEIN"/>
    <property type="match status" value="1"/>
</dbReference>
<keyword evidence="1" id="KW-0677">Repeat</keyword>
<keyword evidence="5" id="KW-1185">Reference proteome</keyword>
<sequence length="639" mass="71912">MMKARTTPPLQSCLLHVLSCVSRNSYNFYRQPAFLYNILTGRNLCTTAILTQQCSAFSRNLTHSPIFPPFHFTVTSCSTVSDVHKFHSQMIKHGNYSDGFIGNRLVTMYAKFGSVDSALKLFEEIPDKDLISWNSIIVVFAQRRDVKKCFTLFSKMRSEMGVEPNEVTLISLLPVCINMRASTEGKSIHCYVLKFGFLSEIKVVNSLVNMYGKCQCVNAACELFNTISFKNLVSWNSMIAAYSQNGFLEDGINLFNSMRRVGFRPDRATIVTLLQVCAELAAEKQGKAMHGYILSSGFSSDMPIATALIRVYAKSGRLDASYEAFSEISYPDKIAWTAILAGYAIHGYARKAIKVFDLMVKNGAKPDHVTFTHILSACSHSGLIEEGKHYFQSMSKVYGVEPDVDHYSCMVDLLGRLGRLDEARKLIEAMPMEPNLGVWGALIGACRVHHNIKLGKEIAEKLFMLDPTDTRNYIMLSNMYSASGLWREASKVRVLMKERGLKKDPGCSFIEHRGKVYRFVVGDRSHPESNDIHWKLDELITKIQKAGYVPSTDLVLHDVDEEMKADMISKHSEKIAIAFGLLVTNHGRPITITKNLRICGDCHNAAKFISLVEKCKIIIRDSKRFHHFVHGVCSCGDYW</sequence>
<dbReference type="Pfam" id="PF20431">
    <property type="entry name" value="E_motif"/>
    <property type="match status" value="1"/>
</dbReference>
<dbReference type="NCBIfam" id="TIGR00756">
    <property type="entry name" value="PPR"/>
    <property type="match status" value="4"/>
</dbReference>
<dbReference type="Pfam" id="PF01535">
    <property type="entry name" value="PPR"/>
    <property type="match status" value="2"/>
</dbReference>
<evidence type="ECO:0000256" key="2">
    <source>
        <dbReference type="PROSITE-ProRule" id="PRU00708"/>
    </source>
</evidence>
<dbReference type="InterPro" id="IPR046848">
    <property type="entry name" value="E_motif"/>
</dbReference>
<dbReference type="GO" id="GO:0009451">
    <property type="term" value="P:RNA modification"/>
    <property type="evidence" value="ECO:0007669"/>
    <property type="project" value="InterPro"/>
</dbReference>
<evidence type="ECO:0000256" key="1">
    <source>
        <dbReference type="ARBA" id="ARBA00022737"/>
    </source>
</evidence>
<dbReference type="InterPro" id="IPR046849">
    <property type="entry name" value="E2_motif"/>
</dbReference>